<dbReference type="SUPFAM" id="SSF50998">
    <property type="entry name" value="Quinoprotein alcohol dehydrogenase-like"/>
    <property type="match status" value="1"/>
</dbReference>
<gene>
    <name evidence="3" type="ORF">J3R75_003266</name>
</gene>
<accession>A0AAE4APB9</accession>
<dbReference type="RefSeq" id="WP_307263543.1">
    <property type="nucleotide sequence ID" value="NZ_JAUSVL010000001.1"/>
</dbReference>
<feature type="chain" id="PRO_5042012428" evidence="1">
    <location>
        <begin position="35"/>
        <end position="378"/>
    </location>
</feature>
<feature type="signal peptide" evidence="1">
    <location>
        <begin position="1"/>
        <end position="34"/>
    </location>
</feature>
<feature type="domain" description="Pyrrolo-quinoline quinone repeat" evidence="2">
    <location>
        <begin position="192"/>
        <end position="305"/>
    </location>
</feature>
<dbReference type="InterPro" id="IPR011047">
    <property type="entry name" value="Quinoprotein_ADH-like_sf"/>
</dbReference>
<evidence type="ECO:0000313" key="4">
    <source>
        <dbReference type="Proteomes" id="UP001238163"/>
    </source>
</evidence>
<evidence type="ECO:0000256" key="1">
    <source>
        <dbReference type="SAM" id="SignalP"/>
    </source>
</evidence>
<reference evidence="3" key="1">
    <citation type="submission" date="2023-07" db="EMBL/GenBank/DDBJ databases">
        <title>Genomic Encyclopedia of Type Strains, Phase IV (KMG-IV): sequencing the most valuable type-strain genomes for metagenomic binning, comparative biology and taxonomic classification.</title>
        <authorList>
            <person name="Goeker M."/>
        </authorList>
    </citation>
    <scope>NUCLEOTIDE SEQUENCE</scope>
    <source>
        <strain evidence="3">DSM 24202</strain>
    </source>
</reference>
<protein>
    <submittedName>
        <fullName evidence="3">Outer membrane protein assembly factor BamB</fullName>
    </submittedName>
</protein>
<sequence length="378" mass="40178">MTINMLNCSKLVTTKIVVLAVISVSLLLSSCRPAADGGSAGDDAARMRVQSVQTGQVLGPPALIADEVVVGTADGRVFFMRGDGIYLKLSDFAITSAVRRVDDRYFVGDEDGVLHCFAADGTILWRFKTDGKIMGAVVAWRDLILVGSYDQVLYALAAADGGVRWRCETKGFIHGSATLDEEQGWIFLGNCDGVLRKISAADGSVLAEIDLESPIPASVVYADGHCYLLTHDGDLLCVDGATMSTRWRSATGGDATSAPLLLKNAVLTCSSAGEVAVFDRESGQEQKRLPADLRLAPLAAFSADVACGLSKRGKLYLFPAVHKYDTLPLEDFQCDVENAPVAAEGVIAFADDHGGVWRLELPPAFVRTVLSGGGNDKD</sequence>
<evidence type="ECO:0000313" key="3">
    <source>
        <dbReference type="EMBL" id="MDQ0291159.1"/>
    </source>
</evidence>
<name>A0AAE4APB9_9BACT</name>
<keyword evidence="1" id="KW-0732">Signal</keyword>
<dbReference type="PANTHER" id="PTHR34512:SF30">
    <property type="entry name" value="OUTER MEMBRANE PROTEIN ASSEMBLY FACTOR BAMB"/>
    <property type="match status" value="1"/>
</dbReference>
<dbReference type="EMBL" id="JAUSVL010000001">
    <property type="protein sequence ID" value="MDQ0291159.1"/>
    <property type="molecule type" value="Genomic_DNA"/>
</dbReference>
<feature type="domain" description="Pyrrolo-quinoline quinone repeat" evidence="2">
    <location>
        <begin position="101"/>
        <end position="168"/>
    </location>
</feature>
<dbReference type="AlphaFoldDB" id="A0AAE4APB9"/>
<dbReference type="PANTHER" id="PTHR34512">
    <property type="entry name" value="CELL SURFACE PROTEIN"/>
    <property type="match status" value="1"/>
</dbReference>
<dbReference type="Pfam" id="PF13360">
    <property type="entry name" value="PQQ_2"/>
    <property type="match status" value="2"/>
</dbReference>
<dbReference type="Gene3D" id="2.130.10.10">
    <property type="entry name" value="YVTN repeat-like/Quinoprotein amine dehydrogenase"/>
    <property type="match status" value="1"/>
</dbReference>
<dbReference type="InterPro" id="IPR018391">
    <property type="entry name" value="PQQ_b-propeller_rpt"/>
</dbReference>
<comment type="caution">
    <text evidence="3">The sequence shown here is derived from an EMBL/GenBank/DDBJ whole genome shotgun (WGS) entry which is preliminary data.</text>
</comment>
<evidence type="ECO:0000259" key="2">
    <source>
        <dbReference type="Pfam" id="PF13360"/>
    </source>
</evidence>
<dbReference type="SMART" id="SM00564">
    <property type="entry name" value="PQQ"/>
    <property type="match status" value="5"/>
</dbReference>
<dbReference type="InterPro" id="IPR002372">
    <property type="entry name" value="PQQ_rpt_dom"/>
</dbReference>
<dbReference type="InterPro" id="IPR015943">
    <property type="entry name" value="WD40/YVTN_repeat-like_dom_sf"/>
</dbReference>
<dbReference type="Proteomes" id="UP001238163">
    <property type="component" value="Unassembled WGS sequence"/>
</dbReference>
<organism evidence="3 4">
    <name type="scientific">Oligosphaera ethanolica</name>
    <dbReference type="NCBI Taxonomy" id="760260"/>
    <lineage>
        <taxon>Bacteria</taxon>
        <taxon>Pseudomonadati</taxon>
        <taxon>Lentisphaerota</taxon>
        <taxon>Oligosphaeria</taxon>
        <taxon>Oligosphaerales</taxon>
        <taxon>Oligosphaeraceae</taxon>
        <taxon>Oligosphaera</taxon>
    </lineage>
</organism>
<proteinExistence type="predicted"/>
<keyword evidence="4" id="KW-1185">Reference proteome</keyword>